<evidence type="ECO:0000256" key="15">
    <source>
        <dbReference type="ARBA" id="ARBA00047273"/>
    </source>
</evidence>
<evidence type="ECO:0000256" key="10">
    <source>
        <dbReference type="ARBA" id="ARBA00023157"/>
    </source>
</evidence>
<dbReference type="GO" id="GO:0006004">
    <property type="term" value="P:fucose metabolic process"/>
    <property type="evidence" value="ECO:0007669"/>
    <property type="project" value="UniProtKB-KW"/>
</dbReference>
<evidence type="ECO:0000256" key="3">
    <source>
        <dbReference type="ARBA" id="ARBA00010626"/>
    </source>
</evidence>
<dbReference type="PANTHER" id="PTHR21420:SF10">
    <property type="entry name" value="GDP-FUCOSE PROTEIN O-FUCOSYLTRANSFERASE 1"/>
    <property type="match status" value="1"/>
</dbReference>
<accession>A0AAV2BC97</accession>
<evidence type="ECO:0000256" key="13">
    <source>
        <dbReference type="ARBA" id="ARBA00023277"/>
    </source>
</evidence>
<keyword evidence="17" id="KW-0732">Signal</keyword>
<comment type="caution">
    <text evidence="18">The sequence shown here is derived from an EMBL/GenBank/DDBJ whole genome shotgun (WGS) entry which is preliminary data.</text>
</comment>
<evidence type="ECO:0000256" key="5">
    <source>
        <dbReference type="ARBA" id="ARBA00021745"/>
    </source>
</evidence>
<keyword evidence="7" id="KW-0808">Transferase</keyword>
<organism evidence="18 19">
    <name type="scientific">Larinioides sclopetarius</name>
    <dbReference type="NCBI Taxonomy" id="280406"/>
    <lineage>
        <taxon>Eukaryota</taxon>
        <taxon>Metazoa</taxon>
        <taxon>Ecdysozoa</taxon>
        <taxon>Arthropoda</taxon>
        <taxon>Chelicerata</taxon>
        <taxon>Arachnida</taxon>
        <taxon>Araneae</taxon>
        <taxon>Araneomorphae</taxon>
        <taxon>Entelegynae</taxon>
        <taxon>Araneoidea</taxon>
        <taxon>Araneidae</taxon>
        <taxon>Larinioides</taxon>
    </lineage>
</organism>
<dbReference type="GO" id="GO:0005783">
    <property type="term" value="C:endoplasmic reticulum"/>
    <property type="evidence" value="ECO:0007669"/>
    <property type="project" value="UniProtKB-SubCell"/>
</dbReference>
<proteinExistence type="inferred from homology"/>
<keyword evidence="11" id="KW-0325">Glycoprotein</keyword>
<evidence type="ECO:0000256" key="4">
    <source>
        <dbReference type="ARBA" id="ARBA00012196"/>
    </source>
</evidence>
<dbReference type="GO" id="GO:0007219">
    <property type="term" value="P:Notch signaling pathway"/>
    <property type="evidence" value="ECO:0007669"/>
    <property type="project" value="UniProtKB-KW"/>
</dbReference>
<dbReference type="AlphaFoldDB" id="A0AAV2BC97"/>
<keyword evidence="9" id="KW-0914">Notch signaling pathway</keyword>
<evidence type="ECO:0000256" key="1">
    <source>
        <dbReference type="ARBA" id="ARBA00004240"/>
    </source>
</evidence>
<comment type="subcellular location">
    <subcellularLocation>
        <location evidence="1">Endoplasmic reticulum</location>
    </subcellularLocation>
</comment>
<keyword evidence="19" id="KW-1185">Reference proteome</keyword>
<dbReference type="InterPro" id="IPR039922">
    <property type="entry name" value="POFUT1"/>
</dbReference>
<feature type="signal peptide" evidence="17">
    <location>
        <begin position="1"/>
        <end position="17"/>
    </location>
</feature>
<evidence type="ECO:0000256" key="8">
    <source>
        <dbReference type="ARBA" id="ARBA00022824"/>
    </source>
</evidence>
<keyword evidence="8" id="KW-0256">Endoplasmic reticulum</keyword>
<dbReference type="PANTHER" id="PTHR21420">
    <property type="entry name" value="GDP-FUCOSE PROTEIN O-FUCOSYLTRANSFERASE 1"/>
    <property type="match status" value="1"/>
</dbReference>
<comment type="catalytic activity">
    <reaction evidence="16">
        <text>L-seryl-[protein] + GDP-beta-L-fucose = 3-O-(alpha-L-fucosyl)-L-seryl-[protein] + GDP + H(+)</text>
        <dbReference type="Rhea" id="RHEA:63644"/>
        <dbReference type="Rhea" id="RHEA-COMP:9863"/>
        <dbReference type="Rhea" id="RHEA-COMP:17914"/>
        <dbReference type="ChEBI" id="CHEBI:15378"/>
        <dbReference type="ChEBI" id="CHEBI:29999"/>
        <dbReference type="ChEBI" id="CHEBI:57273"/>
        <dbReference type="ChEBI" id="CHEBI:58189"/>
        <dbReference type="ChEBI" id="CHEBI:189632"/>
        <dbReference type="EC" id="2.4.1.221"/>
    </reaction>
    <physiologicalReaction direction="left-to-right" evidence="16">
        <dbReference type="Rhea" id="RHEA:63645"/>
    </physiologicalReaction>
</comment>
<name>A0AAV2BC97_9ARAC</name>
<keyword evidence="12" id="KW-0294">Fucose metabolism</keyword>
<dbReference type="Proteomes" id="UP001497382">
    <property type="component" value="Unassembled WGS sequence"/>
</dbReference>
<reference evidence="18 19" key="1">
    <citation type="submission" date="2024-04" db="EMBL/GenBank/DDBJ databases">
        <authorList>
            <person name="Rising A."/>
            <person name="Reimegard J."/>
            <person name="Sonavane S."/>
            <person name="Akerstrom W."/>
            <person name="Nylinder S."/>
            <person name="Hedman E."/>
            <person name="Kallberg Y."/>
        </authorList>
    </citation>
    <scope>NUCLEOTIDE SEQUENCE [LARGE SCALE GENOMIC DNA]</scope>
</reference>
<evidence type="ECO:0000256" key="7">
    <source>
        <dbReference type="ARBA" id="ARBA00022679"/>
    </source>
</evidence>
<evidence type="ECO:0000313" key="19">
    <source>
        <dbReference type="Proteomes" id="UP001497382"/>
    </source>
</evidence>
<dbReference type="Gene3D" id="3.40.50.11340">
    <property type="match status" value="1"/>
</dbReference>
<comment type="catalytic activity">
    <reaction evidence="15">
        <text>L-threonyl-[protein] + GDP-beta-L-fucose = 3-O-(alpha-L-fucosyl)-L-threonyl-[protein] + GDP + H(+)</text>
        <dbReference type="Rhea" id="RHEA:70491"/>
        <dbReference type="Rhea" id="RHEA-COMP:11060"/>
        <dbReference type="Rhea" id="RHEA-COMP:17915"/>
        <dbReference type="ChEBI" id="CHEBI:15378"/>
        <dbReference type="ChEBI" id="CHEBI:30013"/>
        <dbReference type="ChEBI" id="CHEBI:57273"/>
        <dbReference type="ChEBI" id="CHEBI:58189"/>
        <dbReference type="ChEBI" id="CHEBI:189631"/>
        <dbReference type="EC" id="2.4.1.221"/>
    </reaction>
    <physiologicalReaction direction="left-to-right" evidence="15">
        <dbReference type="Rhea" id="RHEA:70492"/>
    </physiologicalReaction>
</comment>
<sequence length="77" mass="8601">MALLFISVFCLVNVVYSLQKHDIDSNGYILYCPCMGRFGNQADHFLGALAFAHALNRTLALPPWVEYKPGHSRSIST</sequence>
<feature type="chain" id="PRO_5043617912" description="GDP-fucose protein O-fucosyltransferase 1" evidence="17">
    <location>
        <begin position="18"/>
        <end position="77"/>
    </location>
</feature>
<dbReference type="GO" id="GO:0046922">
    <property type="term" value="F:peptide-O-fucosyltransferase activity"/>
    <property type="evidence" value="ECO:0007669"/>
    <property type="project" value="UniProtKB-EC"/>
</dbReference>
<protein>
    <recommendedName>
        <fullName evidence="5">GDP-fucose protein O-fucosyltransferase 1</fullName>
        <ecNumber evidence="4">2.4.1.221</ecNumber>
    </recommendedName>
    <alternativeName>
        <fullName evidence="14">Peptide-O-fucosyltransferase 1</fullName>
    </alternativeName>
</protein>
<evidence type="ECO:0000256" key="17">
    <source>
        <dbReference type="SAM" id="SignalP"/>
    </source>
</evidence>
<evidence type="ECO:0000256" key="6">
    <source>
        <dbReference type="ARBA" id="ARBA00022676"/>
    </source>
</evidence>
<evidence type="ECO:0000256" key="2">
    <source>
        <dbReference type="ARBA" id="ARBA00004922"/>
    </source>
</evidence>
<keyword evidence="13" id="KW-0119">Carbohydrate metabolism</keyword>
<dbReference type="InterPro" id="IPR019378">
    <property type="entry name" value="GDP-Fuc_O-FucTrfase"/>
</dbReference>
<keyword evidence="6" id="KW-0328">Glycosyltransferase</keyword>
<evidence type="ECO:0000256" key="16">
    <source>
        <dbReference type="ARBA" id="ARBA00048647"/>
    </source>
</evidence>
<evidence type="ECO:0000256" key="9">
    <source>
        <dbReference type="ARBA" id="ARBA00022976"/>
    </source>
</evidence>
<gene>
    <name evidence="18" type="ORF">LARSCL_LOCUS18201</name>
</gene>
<comment type="similarity">
    <text evidence="3">Belongs to the glycosyltransferase 65 family.</text>
</comment>
<dbReference type="EMBL" id="CAXIEN010000326">
    <property type="protein sequence ID" value="CAL1293451.1"/>
    <property type="molecule type" value="Genomic_DNA"/>
</dbReference>
<evidence type="ECO:0000256" key="12">
    <source>
        <dbReference type="ARBA" id="ARBA00023253"/>
    </source>
</evidence>
<dbReference type="EC" id="2.4.1.221" evidence="4"/>
<evidence type="ECO:0000256" key="14">
    <source>
        <dbReference type="ARBA" id="ARBA00033080"/>
    </source>
</evidence>
<keyword evidence="10" id="KW-1015">Disulfide bond</keyword>
<dbReference type="Pfam" id="PF10250">
    <property type="entry name" value="O-FucT"/>
    <property type="match status" value="1"/>
</dbReference>
<evidence type="ECO:0000313" key="18">
    <source>
        <dbReference type="EMBL" id="CAL1293451.1"/>
    </source>
</evidence>
<evidence type="ECO:0000256" key="11">
    <source>
        <dbReference type="ARBA" id="ARBA00023180"/>
    </source>
</evidence>
<comment type="pathway">
    <text evidence="2">Protein modification; protein glycosylation.</text>
</comment>